<dbReference type="EMBL" id="MCGN01000006">
    <property type="protein sequence ID" value="ORY95762.1"/>
    <property type="molecule type" value="Genomic_DNA"/>
</dbReference>
<dbReference type="OrthoDB" id="44756at2759"/>
<comment type="caution">
    <text evidence="10">The sequence shown here is derived from an EMBL/GenBank/DDBJ whole genome shotgun (WGS) entry which is preliminary data.</text>
</comment>
<dbReference type="GO" id="GO:0005794">
    <property type="term" value="C:Golgi apparatus"/>
    <property type="evidence" value="ECO:0007669"/>
    <property type="project" value="TreeGrafter"/>
</dbReference>
<sequence length="106" mass="11825">MLAKLLALISTVFLAHSAYSAYEHLAYLKAIDNTGTLPIEIVVECLASAFVTLLGVILSADPFKNILFEHEMAKMTIDKADNYPSFITFNHRHISSTQAQLDRQLK</sequence>
<comment type="similarity">
    <text evidence="2">Belongs to the membrane magnesium transporter (TC 1.A.67) family.</text>
</comment>
<organism evidence="10 11">
    <name type="scientific">Syncephalastrum racemosum</name>
    <name type="common">Filamentous fungus</name>
    <dbReference type="NCBI Taxonomy" id="13706"/>
    <lineage>
        <taxon>Eukaryota</taxon>
        <taxon>Fungi</taxon>
        <taxon>Fungi incertae sedis</taxon>
        <taxon>Mucoromycota</taxon>
        <taxon>Mucoromycotina</taxon>
        <taxon>Mucoromycetes</taxon>
        <taxon>Mucorales</taxon>
        <taxon>Syncephalastraceae</taxon>
        <taxon>Syncephalastrum</taxon>
    </lineage>
</organism>
<keyword evidence="4 8" id="KW-0812">Transmembrane</keyword>
<dbReference type="GO" id="GO:0005769">
    <property type="term" value="C:early endosome"/>
    <property type="evidence" value="ECO:0007669"/>
    <property type="project" value="TreeGrafter"/>
</dbReference>
<feature type="signal peptide" evidence="9">
    <location>
        <begin position="1"/>
        <end position="17"/>
    </location>
</feature>
<evidence type="ECO:0000256" key="2">
    <source>
        <dbReference type="ARBA" id="ARBA00006109"/>
    </source>
</evidence>
<keyword evidence="11" id="KW-1185">Reference proteome</keyword>
<feature type="chain" id="PRO_5012055415" evidence="9">
    <location>
        <begin position="18"/>
        <end position="106"/>
    </location>
</feature>
<evidence type="ECO:0000256" key="6">
    <source>
        <dbReference type="ARBA" id="ARBA00022989"/>
    </source>
</evidence>
<dbReference type="AlphaFoldDB" id="A0A1X2HAU1"/>
<dbReference type="GO" id="GO:0072546">
    <property type="term" value="C:EMC complex"/>
    <property type="evidence" value="ECO:0007669"/>
    <property type="project" value="TreeGrafter"/>
</dbReference>
<evidence type="ECO:0000256" key="4">
    <source>
        <dbReference type="ARBA" id="ARBA00022692"/>
    </source>
</evidence>
<proteinExistence type="inferred from homology"/>
<feature type="transmembrane region" description="Helical" evidence="8">
    <location>
        <begin position="36"/>
        <end position="58"/>
    </location>
</feature>
<evidence type="ECO:0000256" key="1">
    <source>
        <dbReference type="ARBA" id="ARBA00004477"/>
    </source>
</evidence>
<dbReference type="PANTHER" id="PTHR21181:SF7">
    <property type="entry name" value="ER MEMBRANE PROTEIN COMPLEX SUBUNIT 5"/>
    <property type="match status" value="1"/>
</dbReference>
<dbReference type="GO" id="GO:0005886">
    <property type="term" value="C:plasma membrane"/>
    <property type="evidence" value="ECO:0007669"/>
    <property type="project" value="TreeGrafter"/>
</dbReference>
<dbReference type="STRING" id="13706.A0A1X2HAU1"/>
<comment type="subcellular location">
    <subcellularLocation>
        <location evidence="1">Endoplasmic reticulum membrane</location>
        <topology evidence="1">Multi-pass membrane protein</topology>
    </subcellularLocation>
</comment>
<gene>
    <name evidence="10" type="ORF">BCR43DRAFT_506207</name>
</gene>
<evidence type="ECO:0000256" key="3">
    <source>
        <dbReference type="ARBA" id="ARBA00011276"/>
    </source>
</evidence>
<keyword evidence="6 8" id="KW-1133">Transmembrane helix</keyword>
<dbReference type="GO" id="GO:0022890">
    <property type="term" value="F:inorganic cation transmembrane transporter activity"/>
    <property type="evidence" value="ECO:0007669"/>
    <property type="project" value="TreeGrafter"/>
</dbReference>
<keyword evidence="5" id="KW-0256">Endoplasmic reticulum</keyword>
<dbReference type="Pfam" id="PF10270">
    <property type="entry name" value="MMgT"/>
    <property type="match status" value="1"/>
</dbReference>
<dbReference type="InterPro" id="IPR018937">
    <property type="entry name" value="MMgT"/>
</dbReference>
<comment type="subunit">
    <text evidence="3">Component of the ER membrane protein complex (EMC).</text>
</comment>
<keyword evidence="7 8" id="KW-0472">Membrane</keyword>
<dbReference type="OMA" id="NILFEHE"/>
<reference evidence="10 11" key="1">
    <citation type="submission" date="2016-07" db="EMBL/GenBank/DDBJ databases">
        <title>Pervasive Adenine N6-methylation of Active Genes in Fungi.</title>
        <authorList>
            <consortium name="DOE Joint Genome Institute"/>
            <person name="Mondo S.J."/>
            <person name="Dannebaum R.O."/>
            <person name="Kuo R.C."/>
            <person name="Labutti K."/>
            <person name="Haridas S."/>
            <person name="Kuo A."/>
            <person name="Salamov A."/>
            <person name="Ahrendt S.R."/>
            <person name="Lipzen A."/>
            <person name="Sullivan W."/>
            <person name="Andreopoulos W.B."/>
            <person name="Clum A."/>
            <person name="Lindquist E."/>
            <person name="Daum C."/>
            <person name="Ramamoorthy G.K."/>
            <person name="Gryganskyi A."/>
            <person name="Culley D."/>
            <person name="Magnuson J.K."/>
            <person name="James T.Y."/>
            <person name="O'Malley M.A."/>
            <person name="Stajich J.E."/>
            <person name="Spatafora J.W."/>
            <person name="Visel A."/>
            <person name="Grigoriev I.V."/>
        </authorList>
    </citation>
    <scope>NUCLEOTIDE SEQUENCE [LARGE SCALE GENOMIC DNA]</scope>
    <source>
        <strain evidence="10 11">NRRL 2496</strain>
    </source>
</reference>
<accession>A0A1X2HAU1</accession>
<dbReference type="PANTHER" id="PTHR21181">
    <property type="match status" value="1"/>
</dbReference>
<evidence type="ECO:0000256" key="8">
    <source>
        <dbReference type="SAM" id="Phobius"/>
    </source>
</evidence>
<name>A0A1X2HAU1_SYNRA</name>
<evidence type="ECO:0000256" key="5">
    <source>
        <dbReference type="ARBA" id="ARBA00022824"/>
    </source>
</evidence>
<protein>
    <submittedName>
        <fullName evidence="10">Magnesium transporter</fullName>
    </submittedName>
</protein>
<dbReference type="Proteomes" id="UP000242180">
    <property type="component" value="Unassembled WGS sequence"/>
</dbReference>
<evidence type="ECO:0000256" key="7">
    <source>
        <dbReference type="ARBA" id="ARBA00023136"/>
    </source>
</evidence>
<evidence type="ECO:0000256" key="9">
    <source>
        <dbReference type="SAM" id="SignalP"/>
    </source>
</evidence>
<dbReference type="InParanoid" id="A0A1X2HAU1"/>
<keyword evidence="9" id="KW-0732">Signal</keyword>
<evidence type="ECO:0000313" key="11">
    <source>
        <dbReference type="Proteomes" id="UP000242180"/>
    </source>
</evidence>
<evidence type="ECO:0000313" key="10">
    <source>
        <dbReference type="EMBL" id="ORY95762.1"/>
    </source>
</evidence>